<dbReference type="PANTHER" id="PTHR38839">
    <property type="entry name" value="TRANSCRIPTIONAL REGULATOR WHID-RELATED"/>
    <property type="match status" value="1"/>
</dbReference>
<gene>
    <name evidence="11" type="primary">whiB</name>
    <name evidence="14" type="ORF">HCK00_06785</name>
</gene>
<proteinExistence type="inferred from homology"/>
<keyword evidence="3 11" id="KW-0004">4Fe-4S</keyword>
<feature type="binding site" evidence="11">
    <location>
        <position position="40"/>
    </location>
    <ligand>
        <name>[4Fe-4S] cluster</name>
        <dbReference type="ChEBI" id="CHEBI:49883"/>
    </ligand>
</feature>
<comment type="subcellular location">
    <subcellularLocation>
        <location evidence="1 11">Cytoplasm</location>
    </subcellularLocation>
</comment>
<dbReference type="HAMAP" id="MF_01479">
    <property type="entry name" value="WhiB"/>
    <property type="match status" value="1"/>
</dbReference>
<dbReference type="InterPro" id="IPR003482">
    <property type="entry name" value="Whib"/>
</dbReference>
<comment type="caution">
    <text evidence="14">The sequence shown here is derived from an EMBL/GenBank/DDBJ whole genome shotgun (WGS) entry which is preliminary data.</text>
</comment>
<evidence type="ECO:0000256" key="10">
    <source>
        <dbReference type="ARBA" id="ARBA00023163"/>
    </source>
</evidence>
<evidence type="ECO:0000256" key="12">
    <source>
        <dbReference type="SAM" id="MobiDB-lite"/>
    </source>
</evidence>
<comment type="similarity">
    <text evidence="2 11">Belongs to the WhiB family.</text>
</comment>
<comment type="cofactor">
    <cofactor evidence="11">
        <name>[4Fe-4S] cluster</name>
        <dbReference type="ChEBI" id="CHEBI:49883"/>
    </cofactor>
    <text evidence="11">Binds 1 [4Fe-4S] cluster per subunit. Following nitrosylation of the [4Fe-4S] cluster binds 1 [4Fe-8(NO)] cluster per subunit.</text>
</comment>
<feature type="region of interest" description="Disordered" evidence="12">
    <location>
        <begin position="58"/>
        <end position="86"/>
    </location>
</feature>
<feature type="compositionally biased region" description="Basic residues" evidence="12">
    <location>
        <begin position="71"/>
        <end position="86"/>
    </location>
</feature>
<feature type="binding site" evidence="11">
    <location>
        <position position="46"/>
    </location>
    <ligand>
        <name>[4Fe-4S] cluster</name>
        <dbReference type="ChEBI" id="CHEBI:49883"/>
    </ligand>
</feature>
<comment type="PTM">
    <text evidence="11">The Fe-S cluster can be nitrosylated by nitric oxide (NO).</text>
</comment>
<accession>A0ABX1BT31</accession>
<dbReference type="InterPro" id="IPR034768">
    <property type="entry name" value="4FE4S_WBL"/>
</dbReference>
<dbReference type="Pfam" id="PF02467">
    <property type="entry name" value="Whib"/>
    <property type="match status" value="1"/>
</dbReference>
<evidence type="ECO:0000256" key="11">
    <source>
        <dbReference type="HAMAP-Rule" id="MF_01479"/>
    </source>
</evidence>
<comment type="function">
    <text evidence="11">Acts as a transcriptional regulator. Probably redox-responsive. The apo- but not holo-form probably binds DNA.</text>
</comment>
<dbReference type="PANTHER" id="PTHR38839:SF6">
    <property type="entry name" value="TRANSCRIPTIONAL REGULATOR WHIB1"/>
    <property type="match status" value="1"/>
</dbReference>
<keyword evidence="4 11" id="KW-0479">Metal-binding</keyword>
<dbReference type="PROSITE" id="PS51674">
    <property type="entry name" value="4FE4S_WBL"/>
    <property type="match status" value="1"/>
</dbReference>
<dbReference type="EMBL" id="JAATEN010000004">
    <property type="protein sequence ID" value="NJQ00248.1"/>
    <property type="molecule type" value="Genomic_DNA"/>
</dbReference>
<evidence type="ECO:0000313" key="15">
    <source>
        <dbReference type="Proteomes" id="UP000695264"/>
    </source>
</evidence>
<evidence type="ECO:0000256" key="2">
    <source>
        <dbReference type="ARBA" id="ARBA00006597"/>
    </source>
</evidence>
<evidence type="ECO:0000256" key="7">
    <source>
        <dbReference type="ARBA" id="ARBA00023015"/>
    </source>
</evidence>
<keyword evidence="15" id="KW-1185">Reference proteome</keyword>
<keyword evidence="5 11" id="KW-0408">Iron</keyword>
<organism evidence="14 15">
    <name type="scientific">Streptomyces zingiberis</name>
    <dbReference type="NCBI Taxonomy" id="2053010"/>
    <lineage>
        <taxon>Bacteria</taxon>
        <taxon>Bacillati</taxon>
        <taxon>Actinomycetota</taxon>
        <taxon>Actinomycetes</taxon>
        <taxon>Kitasatosporales</taxon>
        <taxon>Streptomycetaceae</taxon>
        <taxon>Streptomyces</taxon>
    </lineage>
</organism>
<evidence type="ECO:0000256" key="5">
    <source>
        <dbReference type="ARBA" id="ARBA00023004"/>
    </source>
</evidence>
<evidence type="ECO:0000256" key="6">
    <source>
        <dbReference type="ARBA" id="ARBA00023014"/>
    </source>
</evidence>
<dbReference type="Proteomes" id="UP000695264">
    <property type="component" value="Unassembled WGS sequence"/>
</dbReference>
<evidence type="ECO:0000256" key="1">
    <source>
        <dbReference type="ARBA" id="ARBA00004496"/>
    </source>
</evidence>
<sequence length="86" mass="9494">MDWRQNAACRDSDPDLFFPVGTSGPALRQEQAAKAMCASCPVSGACLDWALRTGQASGVWGGTTEDERRPMLRRRARERRQARAAL</sequence>
<evidence type="ECO:0000256" key="3">
    <source>
        <dbReference type="ARBA" id="ARBA00022485"/>
    </source>
</evidence>
<feature type="binding site" evidence="11">
    <location>
        <position position="37"/>
    </location>
    <ligand>
        <name>[4Fe-4S] cluster</name>
        <dbReference type="ChEBI" id="CHEBI:49883"/>
    </ligand>
</feature>
<evidence type="ECO:0000256" key="8">
    <source>
        <dbReference type="ARBA" id="ARBA00023125"/>
    </source>
</evidence>
<keyword evidence="8 11" id="KW-0238">DNA-binding</keyword>
<keyword evidence="9 11" id="KW-1015">Disulfide bond</keyword>
<evidence type="ECO:0000313" key="14">
    <source>
        <dbReference type="EMBL" id="NJQ00248.1"/>
    </source>
</evidence>
<name>A0ABX1BT31_9ACTN</name>
<protein>
    <recommendedName>
        <fullName evidence="11">Transcriptional regulator WhiB</fullName>
    </recommendedName>
</protein>
<keyword evidence="7 11" id="KW-0805">Transcription regulation</keyword>
<feature type="binding site" evidence="11">
    <location>
        <position position="9"/>
    </location>
    <ligand>
        <name>[4Fe-4S] cluster</name>
        <dbReference type="ChEBI" id="CHEBI:49883"/>
    </ligand>
</feature>
<comment type="PTM">
    <text evidence="11">Upon Fe-S cluster removal intramolecular disulfide bonds are formed.</text>
</comment>
<keyword evidence="11" id="KW-0963">Cytoplasm</keyword>
<dbReference type="RefSeq" id="WP_168100860.1">
    <property type="nucleotide sequence ID" value="NZ_JAATEN010000004.1"/>
</dbReference>
<keyword evidence="6 11" id="KW-0411">Iron-sulfur</keyword>
<evidence type="ECO:0000256" key="9">
    <source>
        <dbReference type="ARBA" id="ARBA00023157"/>
    </source>
</evidence>
<evidence type="ECO:0000259" key="13">
    <source>
        <dbReference type="PROSITE" id="PS51674"/>
    </source>
</evidence>
<keyword evidence="10 11" id="KW-0804">Transcription</keyword>
<evidence type="ECO:0000256" key="4">
    <source>
        <dbReference type="ARBA" id="ARBA00022723"/>
    </source>
</evidence>
<feature type="domain" description="4Fe-4S Wbl-type" evidence="13">
    <location>
        <begin position="8"/>
        <end position="70"/>
    </location>
</feature>
<reference evidence="14 15" key="1">
    <citation type="submission" date="2020-03" db="EMBL/GenBank/DDBJ databases">
        <title>WGS of actinomycetes isolated from Thailand.</title>
        <authorList>
            <person name="Thawai C."/>
        </authorList>
    </citation>
    <scope>NUCLEOTIDE SEQUENCE [LARGE SCALE GENOMIC DNA]</scope>
    <source>
        <strain evidence="14 15">PLAI 1-29</strain>
    </source>
</reference>